<feature type="chain" id="PRO_5006447888" evidence="1">
    <location>
        <begin position="23"/>
        <end position="243"/>
    </location>
</feature>
<name>A0A0R3RYS9_9BILA</name>
<dbReference type="InterPro" id="IPR027417">
    <property type="entry name" value="P-loop_NTPase"/>
</dbReference>
<accession>A0A0R3RYS9</accession>
<feature type="signal peptide" evidence="1">
    <location>
        <begin position="1"/>
        <end position="22"/>
    </location>
</feature>
<keyword evidence="2" id="KW-1185">Reference proteome</keyword>
<dbReference type="Proteomes" id="UP000050640">
    <property type="component" value="Unplaced"/>
</dbReference>
<evidence type="ECO:0000313" key="2">
    <source>
        <dbReference type="Proteomes" id="UP000050640"/>
    </source>
</evidence>
<dbReference type="WBParaSite" id="EEL_0000744401-mRNA-1">
    <property type="protein sequence ID" value="EEL_0000744401-mRNA-1"/>
    <property type="gene ID" value="EEL_0000744401"/>
</dbReference>
<keyword evidence="1" id="KW-0732">Signal</keyword>
<sequence length="243" mass="27305">MFAMLSMLRLVLVRSKVKWVSIQNVYDFRSSKKVAQFFETSSSTAPPQNEIGLTAARYHPHSEGCGNPRYNRKSQKQTKNVALHSDFQEKVNRWKELLKNEVASDVREIRDLLQNPSVDELEKLGQVSGALRFQMQYLHALHGHVIVLHQIKGVEQKVTRKTFHPGTPVSLCRIPELASVSDCIVISCSGNQISLKTKGKKVNIGSSDEFVLVPSVGLGYLLALDEFLNCMRSNVIIADYIAH</sequence>
<evidence type="ECO:0000313" key="3">
    <source>
        <dbReference type="WBParaSite" id="EEL_0000744401-mRNA-1"/>
    </source>
</evidence>
<dbReference type="Gene3D" id="2.40.30.270">
    <property type="match status" value="1"/>
</dbReference>
<dbReference type="Gene3D" id="3.40.50.300">
    <property type="entry name" value="P-loop containing nucleotide triphosphate hydrolases"/>
    <property type="match status" value="1"/>
</dbReference>
<organism evidence="2 3">
    <name type="scientific">Elaeophora elaphi</name>
    <dbReference type="NCBI Taxonomy" id="1147741"/>
    <lineage>
        <taxon>Eukaryota</taxon>
        <taxon>Metazoa</taxon>
        <taxon>Ecdysozoa</taxon>
        <taxon>Nematoda</taxon>
        <taxon>Chromadorea</taxon>
        <taxon>Rhabditida</taxon>
        <taxon>Spirurina</taxon>
        <taxon>Spiruromorpha</taxon>
        <taxon>Filarioidea</taxon>
        <taxon>Onchocercidae</taxon>
        <taxon>Elaeophora</taxon>
    </lineage>
</organism>
<protein>
    <submittedName>
        <fullName evidence="3">POP4 domain-containing protein</fullName>
    </submittedName>
</protein>
<reference evidence="3" key="1">
    <citation type="submission" date="2017-02" db="UniProtKB">
        <authorList>
            <consortium name="WormBaseParasite"/>
        </authorList>
    </citation>
    <scope>IDENTIFICATION</scope>
</reference>
<evidence type="ECO:0000256" key="1">
    <source>
        <dbReference type="SAM" id="SignalP"/>
    </source>
</evidence>
<proteinExistence type="predicted"/>
<dbReference type="AlphaFoldDB" id="A0A0R3RYS9"/>